<dbReference type="Proteomes" id="UP000012073">
    <property type="component" value="Unassembled WGS sequence"/>
</dbReference>
<dbReference type="KEGG" id="ccp:CHC_T00005444001"/>
<name>R7QFJ8_CHOCR</name>
<keyword evidence="2" id="KW-1185">Reference proteome</keyword>
<dbReference type="RefSeq" id="XP_005717126.1">
    <property type="nucleotide sequence ID" value="XM_005717069.1"/>
</dbReference>
<accession>R7QFJ8</accession>
<gene>
    <name evidence="1" type="ORF">CHC_T00005444001</name>
</gene>
<dbReference type="GeneID" id="17324843"/>
<proteinExistence type="predicted"/>
<evidence type="ECO:0000313" key="1">
    <source>
        <dbReference type="EMBL" id="CDF37307.1"/>
    </source>
</evidence>
<protein>
    <submittedName>
        <fullName evidence="1">Uncharacterized protein</fullName>
    </submittedName>
</protein>
<reference evidence="2" key="1">
    <citation type="journal article" date="2013" name="Proc. Natl. Acad. Sci. U.S.A.">
        <title>Genome structure and metabolic features in the red seaweed Chondrus crispus shed light on evolution of the Archaeplastida.</title>
        <authorList>
            <person name="Collen J."/>
            <person name="Porcel B."/>
            <person name="Carre W."/>
            <person name="Ball S.G."/>
            <person name="Chaparro C."/>
            <person name="Tonon T."/>
            <person name="Barbeyron T."/>
            <person name="Michel G."/>
            <person name="Noel B."/>
            <person name="Valentin K."/>
            <person name="Elias M."/>
            <person name="Artiguenave F."/>
            <person name="Arun A."/>
            <person name="Aury J.M."/>
            <person name="Barbosa-Neto J.F."/>
            <person name="Bothwell J.H."/>
            <person name="Bouget F.Y."/>
            <person name="Brillet L."/>
            <person name="Cabello-Hurtado F."/>
            <person name="Capella-Gutierrez S."/>
            <person name="Charrier B."/>
            <person name="Cladiere L."/>
            <person name="Cock J.M."/>
            <person name="Coelho S.M."/>
            <person name="Colleoni C."/>
            <person name="Czjzek M."/>
            <person name="Da Silva C."/>
            <person name="Delage L."/>
            <person name="Denoeud F."/>
            <person name="Deschamps P."/>
            <person name="Dittami S.M."/>
            <person name="Gabaldon T."/>
            <person name="Gachon C.M."/>
            <person name="Groisillier A."/>
            <person name="Herve C."/>
            <person name="Jabbari K."/>
            <person name="Katinka M."/>
            <person name="Kloareg B."/>
            <person name="Kowalczyk N."/>
            <person name="Labadie K."/>
            <person name="Leblanc C."/>
            <person name="Lopez P.J."/>
            <person name="McLachlan D.H."/>
            <person name="Meslet-Cladiere L."/>
            <person name="Moustafa A."/>
            <person name="Nehr Z."/>
            <person name="Nyvall Collen P."/>
            <person name="Panaud O."/>
            <person name="Partensky F."/>
            <person name="Poulain J."/>
            <person name="Rensing S.A."/>
            <person name="Rousvoal S."/>
            <person name="Samson G."/>
            <person name="Symeonidi A."/>
            <person name="Weissenbach J."/>
            <person name="Zambounis A."/>
            <person name="Wincker P."/>
            <person name="Boyen C."/>
        </authorList>
    </citation>
    <scope>NUCLEOTIDE SEQUENCE [LARGE SCALE GENOMIC DNA]</scope>
    <source>
        <strain evidence="2">cv. Stackhouse</strain>
    </source>
</reference>
<evidence type="ECO:0000313" key="2">
    <source>
        <dbReference type="Proteomes" id="UP000012073"/>
    </source>
</evidence>
<sequence length="59" mass="6521">MTVKTDVCRLLDAQTLALDPLPVLSSAHSYTVCKTFSLTEVLCGRCEILQILTSTTQYK</sequence>
<dbReference type="Gramene" id="CDF37307">
    <property type="protein sequence ID" value="CDF37307"/>
    <property type="gene ID" value="CHC_T00005444001"/>
</dbReference>
<dbReference type="EMBL" id="HG001831">
    <property type="protein sequence ID" value="CDF37307.1"/>
    <property type="molecule type" value="Genomic_DNA"/>
</dbReference>
<organism evidence="1 2">
    <name type="scientific">Chondrus crispus</name>
    <name type="common">Carrageen Irish moss</name>
    <name type="synonym">Polymorpha crispa</name>
    <dbReference type="NCBI Taxonomy" id="2769"/>
    <lineage>
        <taxon>Eukaryota</taxon>
        <taxon>Rhodophyta</taxon>
        <taxon>Florideophyceae</taxon>
        <taxon>Rhodymeniophycidae</taxon>
        <taxon>Gigartinales</taxon>
        <taxon>Gigartinaceae</taxon>
        <taxon>Chondrus</taxon>
    </lineage>
</organism>
<dbReference type="AlphaFoldDB" id="R7QFJ8"/>